<dbReference type="PANTHER" id="PTHR43685">
    <property type="entry name" value="GLYCOSYLTRANSFERASE"/>
    <property type="match status" value="1"/>
</dbReference>
<dbReference type="GO" id="GO:0016757">
    <property type="term" value="F:glycosyltransferase activity"/>
    <property type="evidence" value="ECO:0007669"/>
    <property type="project" value="UniProtKB-KW"/>
</dbReference>
<reference evidence="2" key="1">
    <citation type="submission" date="2024-06" db="EMBL/GenBank/DDBJ databases">
        <title>Mesorhizobium karijinii sp. nov., a symbiont of the iconic Swainsona formosa from arid Australia.</title>
        <authorList>
            <person name="Hill Y.J."/>
            <person name="Watkin E.L.J."/>
            <person name="O'Hara G.W."/>
            <person name="Terpolilli J."/>
            <person name="Tye M.L."/>
            <person name="Kohlmeier M.G."/>
        </authorList>
    </citation>
    <scope>NUCLEOTIDE SEQUENCE</scope>
    <source>
        <strain evidence="2">WSM2240</strain>
        <plasmid evidence="2">pMk2240A</plasmid>
    </source>
</reference>
<accession>A0AAU8CYZ8</accession>
<name>A0AAU8CYZ8_9HYPH</name>
<keyword evidence="2" id="KW-0614">Plasmid</keyword>
<feature type="domain" description="Glycosyltransferase 2-like" evidence="1">
    <location>
        <begin position="9"/>
        <end position="163"/>
    </location>
</feature>
<dbReference type="PANTHER" id="PTHR43685:SF2">
    <property type="entry name" value="GLYCOSYLTRANSFERASE 2-LIKE DOMAIN-CONTAINING PROTEIN"/>
    <property type="match status" value="1"/>
</dbReference>
<evidence type="ECO:0000259" key="1">
    <source>
        <dbReference type="Pfam" id="PF00535"/>
    </source>
</evidence>
<dbReference type="RefSeq" id="WP_353646426.1">
    <property type="nucleotide sequence ID" value="NZ_CP159256.1"/>
</dbReference>
<sequence length="302" mass="34052">MGERDPLVSIVITCFNHGTFLQDAFHSARRQTYRNTEILVVDDGSTDNSLEVANKLEHAIVLHQRNTGLPSARNAGLLKSTGAYVTFLDADDILLPNAVELGVAALITRAGYAFVCGGHRGVSLDRVALWERSPAYEGDPYKEFLRGNFIAMHGTVLYDRSILVREGGFDPRLEACEDYDVYLRLARKYPIEVYSEIVAEYRQHDYNMSRNYQKMLRSALLVLRRQKIHTCSDRSYKAAYRDGIGFWKRLYGRQMIKAAVRDLNRSGKFKSAILSLAWAGQHAPAAYIDLIASSLGYPRGPH</sequence>
<protein>
    <submittedName>
        <fullName evidence="2">Glycosyltransferase</fullName>
        <ecNumber evidence="2">2.4.-.-</ecNumber>
    </submittedName>
</protein>
<dbReference type="InterPro" id="IPR029044">
    <property type="entry name" value="Nucleotide-diphossugar_trans"/>
</dbReference>
<organism evidence="2">
    <name type="scientific">Mesorhizobium sp. WSM2240</name>
    <dbReference type="NCBI Taxonomy" id="3228851"/>
    <lineage>
        <taxon>Bacteria</taxon>
        <taxon>Pseudomonadati</taxon>
        <taxon>Pseudomonadota</taxon>
        <taxon>Alphaproteobacteria</taxon>
        <taxon>Hyphomicrobiales</taxon>
        <taxon>Phyllobacteriaceae</taxon>
        <taxon>Mesorhizobium</taxon>
    </lineage>
</organism>
<gene>
    <name evidence="2" type="ORF">ABVK50_32520</name>
</gene>
<dbReference type="EC" id="2.4.-.-" evidence="2"/>
<keyword evidence="2" id="KW-0808">Transferase</keyword>
<proteinExistence type="predicted"/>
<dbReference type="InterPro" id="IPR001173">
    <property type="entry name" value="Glyco_trans_2-like"/>
</dbReference>
<dbReference type="InterPro" id="IPR050834">
    <property type="entry name" value="Glycosyltransf_2"/>
</dbReference>
<evidence type="ECO:0000313" key="2">
    <source>
        <dbReference type="EMBL" id="XCG52218.1"/>
    </source>
</evidence>
<dbReference type="AlphaFoldDB" id="A0AAU8CYZ8"/>
<dbReference type="Pfam" id="PF00535">
    <property type="entry name" value="Glycos_transf_2"/>
    <property type="match status" value="1"/>
</dbReference>
<dbReference type="SUPFAM" id="SSF53448">
    <property type="entry name" value="Nucleotide-diphospho-sugar transferases"/>
    <property type="match status" value="1"/>
</dbReference>
<dbReference type="EMBL" id="CP159256">
    <property type="protein sequence ID" value="XCG52218.1"/>
    <property type="molecule type" value="Genomic_DNA"/>
</dbReference>
<dbReference type="Gene3D" id="3.90.550.10">
    <property type="entry name" value="Spore Coat Polysaccharide Biosynthesis Protein SpsA, Chain A"/>
    <property type="match status" value="1"/>
</dbReference>
<geneLocation type="plasmid" evidence="2">
    <name>pMk2240A</name>
</geneLocation>
<keyword evidence="2" id="KW-0328">Glycosyltransferase</keyword>